<proteinExistence type="predicted"/>
<dbReference type="InterPro" id="IPR015410">
    <property type="entry name" value="DUF1985"/>
</dbReference>
<evidence type="ECO:0000313" key="3">
    <source>
        <dbReference type="Proteomes" id="UP000008694"/>
    </source>
</evidence>
<sequence>MKSKAFSQLQRIKDSSLGPVLKATEDQRLVFRTSLLIRSLTILKENELWFHFGGQPMKFSITEFHMVTRLKCSPSEGDEDAEHNRYDWENTEHRHTSDELLEILRNTDRNSGDERFFFAMLLLTESIFLNMFKGYTFHAANLKRAQDVNHLL</sequence>
<organism evidence="3">
    <name type="scientific">Arabidopsis lyrata subsp. lyrata</name>
    <name type="common">Lyre-leaved rock-cress</name>
    <dbReference type="NCBI Taxonomy" id="81972"/>
    <lineage>
        <taxon>Eukaryota</taxon>
        <taxon>Viridiplantae</taxon>
        <taxon>Streptophyta</taxon>
        <taxon>Embryophyta</taxon>
        <taxon>Tracheophyta</taxon>
        <taxon>Spermatophyta</taxon>
        <taxon>Magnoliopsida</taxon>
        <taxon>eudicotyledons</taxon>
        <taxon>Gunneridae</taxon>
        <taxon>Pentapetalae</taxon>
        <taxon>rosids</taxon>
        <taxon>malvids</taxon>
        <taxon>Brassicales</taxon>
        <taxon>Brassicaceae</taxon>
        <taxon>Camelineae</taxon>
        <taxon>Arabidopsis</taxon>
    </lineage>
</organism>
<protein>
    <recommendedName>
        <fullName evidence="1">DUF1985 domain-containing protein</fullName>
    </recommendedName>
</protein>
<dbReference type="PANTHER" id="PTHR48449:SF1">
    <property type="entry name" value="DUF1985 DOMAIN-CONTAINING PROTEIN"/>
    <property type="match status" value="1"/>
</dbReference>
<dbReference type="EMBL" id="GL348718">
    <property type="protein sequence ID" value="EFH50396.1"/>
    <property type="molecule type" value="Genomic_DNA"/>
</dbReference>
<dbReference type="Proteomes" id="UP000008694">
    <property type="component" value="Unassembled WGS sequence"/>
</dbReference>
<dbReference type="Gramene" id="fgenesh1_pg.C_scaffold_6001968">
    <property type="protein sequence ID" value="fgenesh1_pg.C_scaffold_6001968"/>
    <property type="gene ID" value="fgenesh1_pg.C_scaffold_6001968"/>
</dbReference>
<evidence type="ECO:0000313" key="2">
    <source>
        <dbReference type="EMBL" id="EFH50396.1"/>
    </source>
</evidence>
<accession>D7M2B0</accession>
<evidence type="ECO:0000259" key="1">
    <source>
        <dbReference type="Pfam" id="PF09331"/>
    </source>
</evidence>
<reference evidence="3" key="1">
    <citation type="journal article" date="2011" name="Nat. Genet.">
        <title>The Arabidopsis lyrata genome sequence and the basis of rapid genome size change.</title>
        <authorList>
            <person name="Hu T.T."/>
            <person name="Pattyn P."/>
            <person name="Bakker E.G."/>
            <person name="Cao J."/>
            <person name="Cheng J.-F."/>
            <person name="Clark R.M."/>
            <person name="Fahlgren N."/>
            <person name="Fawcett J.A."/>
            <person name="Grimwood J."/>
            <person name="Gundlach H."/>
            <person name="Haberer G."/>
            <person name="Hollister J.D."/>
            <person name="Ossowski S."/>
            <person name="Ottilar R.P."/>
            <person name="Salamov A.A."/>
            <person name="Schneeberger K."/>
            <person name="Spannagl M."/>
            <person name="Wang X."/>
            <person name="Yang L."/>
            <person name="Nasrallah M.E."/>
            <person name="Bergelson J."/>
            <person name="Carrington J.C."/>
            <person name="Gaut B.S."/>
            <person name="Schmutz J."/>
            <person name="Mayer K.F.X."/>
            <person name="Van de Peer Y."/>
            <person name="Grigoriev I.V."/>
            <person name="Nordborg M."/>
            <person name="Weigel D."/>
            <person name="Guo Y.-L."/>
        </authorList>
    </citation>
    <scope>NUCLEOTIDE SEQUENCE [LARGE SCALE GENOMIC DNA]</scope>
    <source>
        <strain evidence="3">cv. MN47</strain>
    </source>
</reference>
<dbReference type="Pfam" id="PF09331">
    <property type="entry name" value="DUF1985"/>
    <property type="match status" value="1"/>
</dbReference>
<name>D7M2B0_ARALL</name>
<gene>
    <name evidence="2" type="ORF">ARALYDRAFT_351375</name>
</gene>
<dbReference type="HOGENOM" id="CLU_1724793_0_0_1"/>
<keyword evidence="3" id="KW-1185">Reference proteome</keyword>
<dbReference type="AlphaFoldDB" id="D7M2B0"/>
<feature type="domain" description="DUF1985" evidence="1">
    <location>
        <begin position="36"/>
        <end position="147"/>
    </location>
</feature>
<dbReference type="PANTHER" id="PTHR48449">
    <property type="entry name" value="DUF1985 DOMAIN-CONTAINING PROTEIN"/>
    <property type="match status" value="1"/>
</dbReference>